<evidence type="ECO:0000259" key="8">
    <source>
        <dbReference type="Pfam" id="PF00091"/>
    </source>
</evidence>
<keyword evidence="10" id="KW-1185">Reference proteome</keyword>
<name>A0A8C8YVW8_PROSS</name>
<dbReference type="PRINTS" id="PR01161">
    <property type="entry name" value="TUBULIN"/>
</dbReference>
<evidence type="ECO:0000256" key="2">
    <source>
        <dbReference type="ARBA" id="ARBA00009636"/>
    </source>
</evidence>
<dbReference type="InterPro" id="IPR000217">
    <property type="entry name" value="Tubulin"/>
</dbReference>
<dbReference type="PANTHER" id="PTHR36527:SF5">
    <property type="entry name" value="TUBULIN_FTSZ GTPASE DOMAIN-CONTAINING PROTEIN"/>
    <property type="match status" value="1"/>
</dbReference>
<dbReference type="InterPro" id="IPR036525">
    <property type="entry name" value="Tubulin/FtsZ_GTPase_sf"/>
</dbReference>
<dbReference type="Proteomes" id="UP000694414">
    <property type="component" value="Unplaced"/>
</dbReference>
<dbReference type="AlphaFoldDB" id="A0A8C8YVW8"/>
<evidence type="ECO:0000256" key="4">
    <source>
        <dbReference type="ARBA" id="ARBA00022701"/>
    </source>
</evidence>
<sequence>MTTSIAGQCGNQIRTKHWKVISDEHGISRARGSVGDSVLQPERINVYYESSSQKYVPRATLVDLEPGTLDSVQSRPYGRLFWLDNFVSRQKGAGNNWATATRRARSMTTTSARSS</sequence>
<dbReference type="GO" id="GO:0005525">
    <property type="term" value="F:GTP binding"/>
    <property type="evidence" value="ECO:0007669"/>
    <property type="project" value="UniProtKB-KW"/>
</dbReference>
<comment type="similarity">
    <text evidence="2">Belongs to the tubulin family.</text>
</comment>
<dbReference type="Pfam" id="PF00091">
    <property type="entry name" value="Tubulin"/>
    <property type="match status" value="1"/>
</dbReference>
<evidence type="ECO:0000256" key="1">
    <source>
        <dbReference type="ARBA" id="ARBA00004245"/>
    </source>
</evidence>
<dbReference type="GO" id="GO:0007017">
    <property type="term" value="P:microtubule-based process"/>
    <property type="evidence" value="ECO:0007669"/>
    <property type="project" value="InterPro"/>
</dbReference>
<keyword evidence="5" id="KW-0547">Nucleotide-binding</keyword>
<protein>
    <recommendedName>
        <fullName evidence="8">Tubulin/FtsZ GTPase domain-containing protein</fullName>
    </recommendedName>
</protein>
<proteinExistence type="inferred from homology"/>
<dbReference type="InterPro" id="IPR003008">
    <property type="entry name" value="Tubulin_FtsZ_GTPase"/>
</dbReference>
<keyword evidence="6" id="KW-0342">GTP-binding</keyword>
<keyword evidence="4" id="KW-0493">Microtubule</keyword>
<organism evidence="9 10">
    <name type="scientific">Prolemur simus</name>
    <name type="common">Greater bamboo lemur</name>
    <name type="synonym">Hapalemur simus</name>
    <dbReference type="NCBI Taxonomy" id="1328070"/>
    <lineage>
        <taxon>Eukaryota</taxon>
        <taxon>Metazoa</taxon>
        <taxon>Chordata</taxon>
        <taxon>Craniata</taxon>
        <taxon>Vertebrata</taxon>
        <taxon>Euteleostomi</taxon>
        <taxon>Mammalia</taxon>
        <taxon>Eutheria</taxon>
        <taxon>Euarchontoglires</taxon>
        <taxon>Primates</taxon>
        <taxon>Strepsirrhini</taxon>
        <taxon>Lemuriformes</taxon>
        <taxon>Lemuridae</taxon>
        <taxon>Prolemur</taxon>
    </lineage>
</organism>
<evidence type="ECO:0000256" key="6">
    <source>
        <dbReference type="ARBA" id="ARBA00023134"/>
    </source>
</evidence>
<evidence type="ECO:0000256" key="5">
    <source>
        <dbReference type="ARBA" id="ARBA00022741"/>
    </source>
</evidence>
<dbReference type="SUPFAM" id="SSF52490">
    <property type="entry name" value="Tubulin nucleotide-binding domain-like"/>
    <property type="match status" value="1"/>
</dbReference>
<keyword evidence="3" id="KW-0963">Cytoplasm</keyword>
<dbReference type="GO" id="GO:0005874">
    <property type="term" value="C:microtubule"/>
    <property type="evidence" value="ECO:0007669"/>
    <property type="project" value="UniProtKB-KW"/>
</dbReference>
<evidence type="ECO:0000313" key="9">
    <source>
        <dbReference type="Ensembl" id="ENSPSMP00000008015.1"/>
    </source>
</evidence>
<accession>A0A8C8YVW8</accession>
<evidence type="ECO:0000256" key="3">
    <source>
        <dbReference type="ARBA" id="ARBA00022490"/>
    </source>
</evidence>
<comment type="subcellular location">
    <subcellularLocation>
        <location evidence="1">Cytoplasm</location>
        <location evidence="1">Cytoskeleton</location>
    </subcellularLocation>
</comment>
<dbReference type="GeneTree" id="ENSGT00940000159977"/>
<evidence type="ECO:0000256" key="7">
    <source>
        <dbReference type="ARBA" id="ARBA00023212"/>
    </source>
</evidence>
<reference evidence="9" key="2">
    <citation type="submission" date="2025-09" db="UniProtKB">
        <authorList>
            <consortium name="Ensembl"/>
        </authorList>
    </citation>
    <scope>IDENTIFICATION</scope>
</reference>
<evidence type="ECO:0000313" key="10">
    <source>
        <dbReference type="Proteomes" id="UP000694414"/>
    </source>
</evidence>
<feature type="domain" description="Tubulin/FtsZ GTPase" evidence="8">
    <location>
        <begin position="6"/>
        <end position="103"/>
    </location>
</feature>
<dbReference type="Gene3D" id="3.40.50.1440">
    <property type="entry name" value="Tubulin/FtsZ, GTPase domain"/>
    <property type="match status" value="1"/>
</dbReference>
<keyword evidence="7" id="KW-0206">Cytoskeleton</keyword>
<dbReference type="Ensembl" id="ENSPSMT00000009446.1">
    <property type="protein sequence ID" value="ENSPSMP00000008015.1"/>
    <property type="gene ID" value="ENSPSMG00000005930.1"/>
</dbReference>
<reference evidence="9" key="1">
    <citation type="submission" date="2025-08" db="UniProtKB">
        <authorList>
            <consortium name="Ensembl"/>
        </authorList>
    </citation>
    <scope>IDENTIFICATION</scope>
</reference>
<dbReference type="PANTHER" id="PTHR36527">
    <property type="entry name" value="OS01G0282866 PROTEIN"/>
    <property type="match status" value="1"/>
</dbReference>